<dbReference type="Proteomes" id="UP000324162">
    <property type="component" value="Unassembled WGS sequence"/>
</dbReference>
<dbReference type="AlphaFoldDB" id="A0AB73BD35"/>
<comment type="caution">
    <text evidence="1">The sequence shown here is derived from an EMBL/GenBank/DDBJ whole genome shotgun (WGS) entry which is preliminary data.</text>
</comment>
<name>A0AB73BD35_9GAMM</name>
<dbReference type="RefSeq" id="WP_149615033.1">
    <property type="nucleotide sequence ID" value="NZ_SEUK01000054.1"/>
</dbReference>
<evidence type="ECO:0000313" key="1">
    <source>
        <dbReference type="EMBL" id="KAA1157515.1"/>
    </source>
</evidence>
<reference evidence="1 2" key="1">
    <citation type="submission" date="2019-01" db="EMBL/GenBank/DDBJ databases">
        <title>Genome sequences of marine Pseudoalteromonas species.</title>
        <authorList>
            <person name="Boraston A.B."/>
            <person name="Hehemann J.-H."/>
            <person name="Vickers C.J."/>
            <person name="Salama-Alber O."/>
            <person name="Abe K."/>
            <person name="Hettle A.J."/>
        </authorList>
    </citation>
    <scope>NUCLEOTIDE SEQUENCE [LARGE SCALE GENOMIC DNA]</scope>
    <source>
        <strain evidence="1 2">PS42</strain>
    </source>
</reference>
<evidence type="ECO:0000313" key="2">
    <source>
        <dbReference type="Proteomes" id="UP000324162"/>
    </source>
</evidence>
<sequence>MNRKKMLEINFDDSELTEMHPDEILNLITNNKELLLRIPIPLCYTMMDVAYSYLDASYVLETFAKSFGAKNYYTESSNGGRASFYYNIILRNFCSEKLRPYIIEFLCILSDNEYIDEDEKLFYYGNRNEFEATLGDIQLYFPEVIDLYFANVINGANNESGLEFFSEFSISSPEQKYGYWIGASYLNKKDKVLYSQSCWIASNNIELSELFNGNSLNHGVSIIPANLLVINSQGMVISENGAIQIAMGEVIQGIACIHELYPNKDDYTYHHLDSFNGSFFSKSEHSDDIELSNFWQENAEFELYVSEFEEFVIFKTKEASLVLFNINKPTHLKSQSFLNAMLTIGASFEDGVLSSPEIQLNWDLLDDELFEQLCCDIIYQNSKYDNTTIRKMGKSRSRDGGRDIEVYSKKLPNHEPKKFIFQCKLIKSKSSLNTSNIGSVSDVIDQFGPKGYGVICNRVIDSTLYDRLDGIKNTRDLEIDTWDSVKIERFIARRPHLRERYFKV</sequence>
<proteinExistence type="predicted"/>
<dbReference type="EMBL" id="SEUK01000054">
    <property type="protein sequence ID" value="KAA1157515.1"/>
    <property type="molecule type" value="Genomic_DNA"/>
</dbReference>
<protein>
    <recommendedName>
        <fullName evidence="3">Restriction endonuclease type IV Mrr domain-containing protein</fullName>
    </recommendedName>
</protein>
<gene>
    <name evidence="1" type="ORF">EU508_17480</name>
</gene>
<organism evidence="1 2">
    <name type="scientific">Pseudoalteromonas fuliginea</name>
    <dbReference type="NCBI Taxonomy" id="1872678"/>
    <lineage>
        <taxon>Bacteria</taxon>
        <taxon>Pseudomonadati</taxon>
        <taxon>Pseudomonadota</taxon>
        <taxon>Gammaproteobacteria</taxon>
        <taxon>Alteromonadales</taxon>
        <taxon>Pseudoalteromonadaceae</taxon>
        <taxon>Pseudoalteromonas</taxon>
    </lineage>
</organism>
<evidence type="ECO:0008006" key="3">
    <source>
        <dbReference type="Google" id="ProtNLM"/>
    </source>
</evidence>
<accession>A0AB73BD35</accession>